<dbReference type="NCBIfam" id="TIGR00129">
    <property type="entry name" value="fdhD_narQ"/>
    <property type="match status" value="1"/>
</dbReference>
<accession>A0A1I7MZ57</accession>
<comment type="function">
    <text evidence="3">Required for formate dehydrogenase (FDH) activity. Acts as a sulfur carrier protein that transfers sulfur from IscS to the molybdenum cofactor prior to its insertion into FDH.</text>
</comment>
<comment type="similarity">
    <text evidence="3">Belongs to the FdhD family.</text>
</comment>
<dbReference type="InterPro" id="IPR003786">
    <property type="entry name" value="FdhD"/>
</dbReference>
<sequence length="272" mass="29304">MNVVPKDVKQPQGGAELCSRPAVGELQTASGTQSVTWQLPEEVPVALQINSEPYTVMMSTPADLRDFAVGFLVGEGIVPDPSKIQGILVMPVEGGMAIDVAVPETAIETSRLARRTMEARTGCGLCGVEDIESAVRPLQQLGRTWSPSPDAIRRAERDLFDHQPMNRFNRSVHGAAWVSKDGEIRFVREDVGRHNALDKLIGALYTQGIDRTDGFVLMTSRCSFELVQKSVTAGIQALVTVSAPTVLALELAKKADLFLASRGPGGPVVFHS</sequence>
<dbReference type="Pfam" id="PF02634">
    <property type="entry name" value="FdhD-NarQ"/>
    <property type="match status" value="1"/>
</dbReference>
<evidence type="ECO:0000256" key="1">
    <source>
        <dbReference type="ARBA" id="ARBA00022490"/>
    </source>
</evidence>
<dbReference type="STRING" id="51670.SAMN04488557_0827"/>
<dbReference type="PIRSF" id="PIRSF015626">
    <property type="entry name" value="FdhD"/>
    <property type="match status" value="1"/>
</dbReference>
<dbReference type="Gene3D" id="3.10.20.10">
    <property type="match status" value="1"/>
</dbReference>
<reference evidence="5" key="1">
    <citation type="submission" date="2016-10" db="EMBL/GenBank/DDBJ databases">
        <authorList>
            <person name="Varghese N."/>
            <person name="Submissions S."/>
        </authorList>
    </citation>
    <scope>NUCLEOTIDE SEQUENCE [LARGE SCALE GENOMIC DNA]</scope>
    <source>
        <strain evidence="5">DSM 1565</strain>
    </source>
</reference>
<dbReference type="InterPro" id="IPR016193">
    <property type="entry name" value="Cytidine_deaminase-like"/>
</dbReference>
<dbReference type="GO" id="GO:0005737">
    <property type="term" value="C:cytoplasm"/>
    <property type="evidence" value="ECO:0007669"/>
    <property type="project" value="UniProtKB-SubCell"/>
</dbReference>
<protein>
    <recommendedName>
        <fullName evidence="3">Sulfur carrier protein FdhD</fullName>
    </recommendedName>
</protein>
<comment type="subcellular location">
    <subcellularLocation>
        <location evidence="3">Cytoplasm</location>
    </subcellularLocation>
</comment>
<gene>
    <name evidence="3" type="primary">fdhD</name>
    <name evidence="4" type="ORF">SAMN04488557_0827</name>
</gene>
<dbReference type="Gene3D" id="3.40.140.10">
    <property type="entry name" value="Cytidine Deaminase, domain 2"/>
    <property type="match status" value="1"/>
</dbReference>
<dbReference type="SUPFAM" id="SSF53927">
    <property type="entry name" value="Cytidine deaminase-like"/>
    <property type="match status" value="1"/>
</dbReference>
<comment type="caution">
    <text evidence="3">Lacks conserved residue(s) required for the propagation of feature annotation.</text>
</comment>
<dbReference type="OrthoDB" id="3197277at2"/>
<name>A0A1I7MZ57_9HYPH</name>
<evidence type="ECO:0000313" key="4">
    <source>
        <dbReference type="EMBL" id="SFV27707.1"/>
    </source>
</evidence>
<dbReference type="PANTHER" id="PTHR30592">
    <property type="entry name" value="FORMATE DEHYDROGENASE"/>
    <property type="match status" value="1"/>
</dbReference>
<keyword evidence="1 3" id="KW-0963">Cytoplasm</keyword>
<proteinExistence type="inferred from homology"/>
<organism evidence="4 5">
    <name type="scientific">Hyphomicrobium facile</name>
    <dbReference type="NCBI Taxonomy" id="51670"/>
    <lineage>
        <taxon>Bacteria</taxon>
        <taxon>Pseudomonadati</taxon>
        <taxon>Pseudomonadota</taxon>
        <taxon>Alphaproteobacteria</taxon>
        <taxon>Hyphomicrobiales</taxon>
        <taxon>Hyphomicrobiaceae</taxon>
        <taxon>Hyphomicrobium</taxon>
    </lineage>
</organism>
<keyword evidence="2 3" id="KW-0501">Molybdenum cofactor biosynthesis</keyword>
<dbReference type="GO" id="GO:0006777">
    <property type="term" value="P:Mo-molybdopterin cofactor biosynthetic process"/>
    <property type="evidence" value="ECO:0007669"/>
    <property type="project" value="UniProtKB-UniRule"/>
</dbReference>
<keyword evidence="5" id="KW-1185">Reference proteome</keyword>
<feature type="active site" description="Cysteine persulfide intermediate" evidence="3">
    <location>
        <position position="123"/>
    </location>
</feature>
<dbReference type="GO" id="GO:0016783">
    <property type="term" value="F:sulfurtransferase activity"/>
    <property type="evidence" value="ECO:0007669"/>
    <property type="project" value="InterPro"/>
</dbReference>
<dbReference type="GO" id="GO:0097163">
    <property type="term" value="F:sulfur carrier activity"/>
    <property type="evidence" value="ECO:0007669"/>
    <property type="project" value="UniProtKB-UniRule"/>
</dbReference>
<dbReference type="EMBL" id="FPCH01000001">
    <property type="protein sequence ID" value="SFV27707.1"/>
    <property type="molecule type" value="Genomic_DNA"/>
</dbReference>
<dbReference type="Proteomes" id="UP000199423">
    <property type="component" value="Unassembled WGS sequence"/>
</dbReference>
<evidence type="ECO:0000256" key="2">
    <source>
        <dbReference type="ARBA" id="ARBA00023150"/>
    </source>
</evidence>
<dbReference type="RefSeq" id="WP_092864540.1">
    <property type="nucleotide sequence ID" value="NZ_FPCH01000001.1"/>
</dbReference>
<evidence type="ECO:0000256" key="3">
    <source>
        <dbReference type="HAMAP-Rule" id="MF_00187"/>
    </source>
</evidence>
<dbReference type="AlphaFoldDB" id="A0A1I7MZ57"/>
<dbReference type="HAMAP" id="MF_00187">
    <property type="entry name" value="FdhD"/>
    <property type="match status" value="1"/>
</dbReference>
<evidence type="ECO:0000313" key="5">
    <source>
        <dbReference type="Proteomes" id="UP000199423"/>
    </source>
</evidence>
<dbReference type="PANTHER" id="PTHR30592:SF1">
    <property type="entry name" value="SULFUR CARRIER PROTEIN FDHD"/>
    <property type="match status" value="1"/>
</dbReference>